<comment type="caution">
    <text evidence="2">The sequence shown here is derived from an EMBL/GenBank/DDBJ whole genome shotgun (WGS) entry which is preliminary data.</text>
</comment>
<dbReference type="PROSITE" id="PS50011">
    <property type="entry name" value="PROTEIN_KINASE_DOM"/>
    <property type="match status" value="1"/>
</dbReference>
<dbReference type="Proteomes" id="UP001491310">
    <property type="component" value="Unassembled WGS sequence"/>
</dbReference>
<reference evidence="2 3" key="1">
    <citation type="journal article" date="2024" name="Nat. Commun.">
        <title>Phylogenomics reveals the evolutionary origins of lichenization in chlorophyte algae.</title>
        <authorList>
            <person name="Puginier C."/>
            <person name="Libourel C."/>
            <person name="Otte J."/>
            <person name="Skaloud P."/>
            <person name="Haon M."/>
            <person name="Grisel S."/>
            <person name="Petersen M."/>
            <person name="Berrin J.G."/>
            <person name="Delaux P.M."/>
            <person name="Dal Grande F."/>
            <person name="Keller J."/>
        </authorList>
    </citation>
    <scope>NUCLEOTIDE SEQUENCE [LARGE SCALE GENOMIC DNA]</scope>
    <source>
        <strain evidence="2 3">SAG 216-7</strain>
    </source>
</reference>
<dbReference type="InterPro" id="IPR000719">
    <property type="entry name" value="Prot_kinase_dom"/>
</dbReference>
<feature type="domain" description="Protein kinase" evidence="1">
    <location>
        <begin position="1"/>
        <end position="195"/>
    </location>
</feature>
<protein>
    <recommendedName>
        <fullName evidence="1">Protein kinase domain-containing protein</fullName>
    </recommendedName>
</protein>
<keyword evidence="3" id="KW-1185">Reference proteome</keyword>
<gene>
    <name evidence="2" type="ORF">WJX75_006376</name>
</gene>
<dbReference type="SUPFAM" id="SSF56112">
    <property type="entry name" value="Protein kinase-like (PK-like)"/>
    <property type="match status" value="1"/>
</dbReference>
<dbReference type="EMBL" id="JALJOT010000016">
    <property type="protein sequence ID" value="KAK9902160.1"/>
    <property type="molecule type" value="Genomic_DNA"/>
</dbReference>
<name>A0ABR2YCG4_9CHLO</name>
<sequence>MVAEARTLAGLRHPCVIAIYGVIIGQGSPASVLEYVSGSSLRSGLQRLAALGPVSGRLRAAIALQAARGMEYLHSRHVVHFDLKCDNLLADLRDPSRPAAATFMSGNMRGTMPWMAPELFPVVTGMREGGSKVYPGLSLPAIFTGVVNGTLRPKLPPDAPQLWRELMDACCAPQPSQRPSFSKIAAVLKSLVSFFAEAESPADPVRS</sequence>
<evidence type="ECO:0000259" key="1">
    <source>
        <dbReference type="PROSITE" id="PS50011"/>
    </source>
</evidence>
<dbReference type="PANTHER" id="PTHR23257:SF963">
    <property type="entry name" value="AT08303P"/>
    <property type="match status" value="1"/>
</dbReference>
<proteinExistence type="predicted"/>
<dbReference type="Gene3D" id="1.10.510.10">
    <property type="entry name" value="Transferase(Phosphotransferase) domain 1"/>
    <property type="match status" value="2"/>
</dbReference>
<dbReference type="InterPro" id="IPR001245">
    <property type="entry name" value="Ser-Thr/Tyr_kinase_cat_dom"/>
</dbReference>
<dbReference type="InterPro" id="IPR050167">
    <property type="entry name" value="Ser_Thr_protein_kinase"/>
</dbReference>
<accession>A0ABR2YCG4</accession>
<dbReference type="SMART" id="SM00220">
    <property type="entry name" value="S_TKc"/>
    <property type="match status" value="1"/>
</dbReference>
<dbReference type="Pfam" id="PF07714">
    <property type="entry name" value="PK_Tyr_Ser-Thr"/>
    <property type="match status" value="1"/>
</dbReference>
<evidence type="ECO:0000313" key="3">
    <source>
        <dbReference type="Proteomes" id="UP001491310"/>
    </source>
</evidence>
<dbReference type="InterPro" id="IPR011009">
    <property type="entry name" value="Kinase-like_dom_sf"/>
</dbReference>
<evidence type="ECO:0000313" key="2">
    <source>
        <dbReference type="EMBL" id="KAK9902160.1"/>
    </source>
</evidence>
<organism evidence="2 3">
    <name type="scientific">Coccomyxa subellipsoidea</name>
    <dbReference type="NCBI Taxonomy" id="248742"/>
    <lineage>
        <taxon>Eukaryota</taxon>
        <taxon>Viridiplantae</taxon>
        <taxon>Chlorophyta</taxon>
        <taxon>core chlorophytes</taxon>
        <taxon>Trebouxiophyceae</taxon>
        <taxon>Trebouxiophyceae incertae sedis</taxon>
        <taxon>Coccomyxaceae</taxon>
        <taxon>Coccomyxa</taxon>
    </lineage>
</organism>
<dbReference type="PANTHER" id="PTHR23257">
    <property type="entry name" value="SERINE-THREONINE PROTEIN KINASE"/>
    <property type="match status" value="1"/>
</dbReference>